<dbReference type="Proteomes" id="UP000233618">
    <property type="component" value="Unassembled WGS sequence"/>
</dbReference>
<evidence type="ECO:0000256" key="2">
    <source>
        <dbReference type="SAM" id="MobiDB-lite"/>
    </source>
</evidence>
<name>A0A2N3I8F1_9BACT</name>
<comment type="caution">
    <text evidence="4">The sequence shown here is derived from an EMBL/GenBank/DDBJ whole genome shotgun (WGS) entry which is preliminary data.</text>
</comment>
<keyword evidence="1" id="KW-0175">Coiled coil</keyword>
<feature type="signal peptide" evidence="3">
    <location>
        <begin position="1"/>
        <end position="26"/>
    </location>
</feature>
<sequence length="290" mass="33534">MKNIKKNIAVIGVAGLLMCAGLNLNAQRNMRLNKDCPKGIEYSDQQKEQIKKAKIEFAKATKDLKNELNELRARQNTLMSADKPNLKAIYANIDKASDLKNRLKKEQFAMRMDIKSVITEEQKEMRSNCVMGNQRMKRGGKDMMQNGEGKMQREGVRDRRVVAGGRGFEHQGMQKDRQDKNRLNLSDEQKVQMKDLRIAHFNASKELRDQVEMLQLRQKQIMTSENIDEKMIIENMDRLSGIQNKLAKMKVDHNMEVRKLLAEDQLTLFLSHSGKGQDFGNGNRHRRFNN</sequence>
<protein>
    <recommendedName>
        <fullName evidence="6">Periplasmic heavy metal sensor</fullName>
    </recommendedName>
</protein>
<dbReference type="Gene3D" id="1.20.120.1490">
    <property type="match status" value="2"/>
</dbReference>
<keyword evidence="5" id="KW-1185">Reference proteome</keyword>
<evidence type="ECO:0000313" key="4">
    <source>
        <dbReference type="EMBL" id="PKQ66614.1"/>
    </source>
</evidence>
<gene>
    <name evidence="4" type="ORF">BZG01_10045</name>
</gene>
<organism evidence="4 5">
    <name type="scientific">Labilibaculum manganireducens</name>
    <dbReference type="NCBI Taxonomy" id="1940525"/>
    <lineage>
        <taxon>Bacteria</taxon>
        <taxon>Pseudomonadati</taxon>
        <taxon>Bacteroidota</taxon>
        <taxon>Bacteroidia</taxon>
        <taxon>Marinilabiliales</taxon>
        <taxon>Marinifilaceae</taxon>
        <taxon>Labilibaculum</taxon>
    </lineage>
</organism>
<proteinExistence type="predicted"/>
<dbReference type="AlphaFoldDB" id="A0A2N3I8F1"/>
<evidence type="ECO:0008006" key="6">
    <source>
        <dbReference type="Google" id="ProtNLM"/>
    </source>
</evidence>
<feature type="coiled-coil region" evidence="1">
    <location>
        <begin position="43"/>
        <end position="106"/>
    </location>
</feature>
<feature type="chain" id="PRO_5014800965" description="Periplasmic heavy metal sensor" evidence="3">
    <location>
        <begin position="27"/>
        <end position="290"/>
    </location>
</feature>
<dbReference type="RefSeq" id="WP_101309709.1">
    <property type="nucleotide sequence ID" value="NZ_MVDE01000013.1"/>
</dbReference>
<evidence type="ECO:0000256" key="3">
    <source>
        <dbReference type="SAM" id="SignalP"/>
    </source>
</evidence>
<keyword evidence="3" id="KW-0732">Signal</keyword>
<reference evidence="4 5" key="1">
    <citation type="journal article" date="2017" name="Front. Microbiol.">
        <title>Labilibaculum manganireducens gen. nov., sp. nov. and Labilibaculum filiforme sp. nov., Novel Bacteroidetes Isolated from Subsurface Sediments of the Baltic Sea.</title>
        <authorList>
            <person name="Vandieken V."/>
            <person name="Marshall I.P."/>
            <person name="Niemann H."/>
            <person name="Engelen B."/>
            <person name="Cypionka H."/>
        </authorList>
    </citation>
    <scope>NUCLEOTIDE SEQUENCE [LARGE SCALE GENOMIC DNA]</scope>
    <source>
        <strain evidence="4 5">59.10-2M</strain>
    </source>
</reference>
<feature type="region of interest" description="Disordered" evidence="2">
    <location>
        <begin position="136"/>
        <end position="156"/>
    </location>
</feature>
<evidence type="ECO:0000313" key="5">
    <source>
        <dbReference type="Proteomes" id="UP000233618"/>
    </source>
</evidence>
<accession>A0A2N3I8F1</accession>
<dbReference type="EMBL" id="MVDE01000013">
    <property type="protein sequence ID" value="PKQ66614.1"/>
    <property type="molecule type" value="Genomic_DNA"/>
</dbReference>
<evidence type="ECO:0000256" key="1">
    <source>
        <dbReference type="SAM" id="Coils"/>
    </source>
</evidence>